<feature type="domain" description="Peptidase C39" evidence="1">
    <location>
        <begin position="10"/>
        <end position="140"/>
    </location>
</feature>
<dbReference type="GO" id="GO:0008233">
    <property type="term" value="F:peptidase activity"/>
    <property type="evidence" value="ECO:0007669"/>
    <property type="project" value="InterPro"/>
</dbReference>
<reference evidence="3" key="1">
    <citation type="submission" date="2017-09" db="EMBL/GenBank/DDBJ databases">
        <title>Depth-based differentiation of microbial function through sediment-hosted aquifers and enrichment of novel symbionts in the deep terrestrial subsurface.</title>
        <authorList>
            <person name="Probst A.J."/>
            <person name="Ladd B."/>
            <person name="Jarett J.K."/>
            <person name="Geller-Mcgrath D.E."/>
            <person name="Sieber C.M.K."/>
            <person name="Emerson J.B."/>
            <person name="Anantharaman K."/>
            <person name="Thomas B.C."/>
            <person name="Malmstrom R."/>
            <person name="Stieglmeier M."/>
            <person name="Klingl A."/>
            <person name="Woyke T."/>
            <person name="Ryan C.M."/>
            <person name="Banfield J.F."/>
        </authorList>
    </citation>
    <scope>NUCLEOTIDE SEQUENCE [LARGE SCALE GENOMIC DNA]</scope>
</reference>
<evidence type="ECO:0000313" key="2">
    <source>
        <dbReference type="EMBL" id="PIS40516.1"/>
    </source>
</evidence>
<proteinExistence type="predicted"/>
<dbReference type="InterPro" id="IPR005074">
    <property type="entry name" value="Peptidase_C39"/>
</dbReference>
<name>A0A2H0YQ21_9BACT</name>
<comment type="caution">
    <text evidence="2">The sequence shown here is derived from an EMBL/GenBank/DDBJ whole genome shotgun (WGS) entry which is preliminary data.</text>
</comment>
<dbReference type="GO" id="GO:0005524">
    <property type="term" value="F:ATP binding"/>
    <property type="evidence" value="ECO:0007669"/>
    <property type="project" value="InterPro"/>
</dbReference>
<dbReference type="EMBL" id="PEXW01000066">
    <property type="protein sequence ID" value="PIS40516.1"/>
    <property type="molecule type" value="Genomic_DNA"/>
</dbReference>
<dbReference type="GO" id="GO:0006508">
    <property type="term" value="P:proteolysis"/>
    <property type="evidence" value="ECO:0007669"/>
    <property type="project" value="InterPro"/>
</dbReference>
<gene>
    <name evidence="2" type="ORF">COT26_02980</name>
</gene>
<organism evidence="2 3">
    <name type="scientific">Candidatus Kerfeldbacteria bacterium CG08_land_8_20_14_0_20_43_14</name>
    <dbReference type="NCBI Taxonomy" id="2014246"/>
    <lineage>
        <taxon>Bacteria</taxon>
        <taxon>Candidatus Kerfeldiibacteriota</taxon>
    </lineage>
</organism>
<dbReference type="AlphaFoldDB" id="A0A2H0YQ21"/>
<sequence length="175" mass="20749">MQLRVPFYWQINNYACGPAVLQMLLKFYGISRSQKNLMKLAKTNKRVGTTRRNLVLAFKKFDLNTTVVFPSELKTIQEYLKKKMPVIVSYLELDSDQEHFSVVIGMTKKDLVFQDPWLGEKYQIDRKNFLLRWHNSSRSKKYRGWLLVVSQTQKPGILKRIPLVIRDLVRLKRKN</sequence>
<dbReference type="GO" id="GO:0016020">
    <property type="term" value="C:membrane"/>
    <property type="evidence" value="ECO:0007669"/>
    <property type="project" value="InterPro"/>
</dbReference>
<protein>
    <recommendedName>
        <fullName evidence="1">Peptidase C39 domain-containing protein</fullName>
    </recommendedName>
</protein>
<dbReference type="Gene3D" id="3.90.70.10">
    <property type="entry name" value="Cysteine proteinases"/>
    <property type="match status" value="1"/>
</dbReference>
<accession>A0A2H0YQ21</accession>
<dbReference type="Proteomes" id="UP000236845">
    <property type="component" value="Unassembled WGS sequence"/>
</dbReference>
<evidence type="ECO:0000259" key="1">
    <source>
        <dbReference type="PROSITE" id="PS50990"/>
    </source>
</evidence>
<evidence type="ECO:0000313" key="3">
    <source>
        <dbReference type="Proteomes" id="UP000236845"/>
    </source>
</evidence>
<dbReference type="PROSITE" id="PS50990">
    <property type="entry name" value="PEPTIDASE_C39"/>
    <property type="match status" value="1"/>
</dbReference>
<dbReference type="Pfam" id="PF03412">
    <property type="entry name" value="Peptidase_C39"/>
    <property type="match status" value="1"/>
</dbReference>